<evidence type="ECO:0000313" key="2">
    <source>
        <dbReference type="Proteomes" id="UP001152523"/>
    </source>
</evidence>
<dbReference type="EMBL" id="CAMAPF010000990">
    <property type="protein sequence ID" value="CAH9135670.1"/>
    <property type="molecule type" value="Genomic_DNA"/>
</dbReference>
<gene>
    <name evidence="1" type="ORF">CEPIT_LOCUS34690</name>
</gene>
<keyword evidence="2" id="KW-1185">Reference proteome</keyword>
<sequence length="18" mass="1978">MKRGSRPGDRKPPVPVSN</sequence>
<evidence type="ECO:0000313" key="1">
    <source>
        <dbReference type="EMBL" id="CAH9135670.1"/>
    </source>
</evidence>
<accession>A0AAV0FJ48</accession>
<reference evidence="1" key="1">
    <citation type="submission" date="2022-07" db="EMBL/GenBank/DDBJ databases">
        <authorList>
            <person name="Macas J."/>
            <person name="Novak P."/>
            <person name="Neumann P."/>
        </authorList>
    </citation>
    <scope>NUCLEOTIDE SEQUENCE</scope>
</reference>
<name>A0AAV0FJ48_9ASTE</name>
<organism evidence="1 2">
    <name type="scientific">Cuscuta epithymum</name>
    <dbReference type="NCBI Taxonomy" id="186058"/>
    <lineage>
        <taxon>Eukaryota</taxon>
        <taxon>Viridiplantae</taxon>
        <taxon>Streptophyta</taxon>
        <taxon>Embryophyta</taxon>
        <taxon>Tracheophyta</taxon>
        <taxon>Spermatophyta</taxon>
        <taxon>Magnoliopsida</taxon>
        <taxon>eudicotyledons</taxon>
        <taxon>Gunneridae</taxon>
        <taxon>Pentapetalae</taxon>
        <taxon>asterids</taxon>
        <taxon>lamiids</taxon>
        <taxon>Solanales</taxon>
        <taxon>Convolvulaceae</taxon>
        <taxon>Cuscuteae</taxon>
        <taxon>Cuscuta</taxon>
        <taxon>Cuscuta subgen. Cuscuta</taxon>
    </lineage>
</organism>
<proteinExistence type="predicted"/>
<dbReference type="Proteomes" id="UP001152523">
    <property type="component" value="Unassembled WGS sequence"/>
</dbReference>
<dbReference type="AlphaFoldDB" id="A0AAV0FJ48"/>
<comment type="caution">
    <text evidence="1">The sequence shown here is derived from an EMBL/GenBank/DDBJ whole genome shotgun (WGS) entry which is preliminary data.</text>
</comment>
<protein>
    <submittedName>
        <fullName evidence="1">Uncharacterized protein</fullName>
    </submittedName>
</protein>